<organism evidence="3 4">
    <name type="scientific">Candidatus Tanganyikabacteria bacterium</name>
    <dbReference type="NCBI Taxonomy" id="2961651"/>
    <lineage>
        <taxon>Bacteria</taxon>
        <taxon>Bacillati</taxon>
        <taxon>Candidatus Sericytochromatia</taxon>
        <taxon>Candidatus Tanganyikabacteria</taxon>
    </lineage>
</organism>
<feature type="signal peptide" evidence="2">
    <location>
        <begin position="1"/>
        <end position="15"/>
    </location>
</feature>
<evidence type="ECO:0000256" key="2">
    <source>
        <dbReference type="SAM" id="SignalP"/>
    </source>
</evidence>
<feature type="region of interest" description="Disordered" evidence="1">
    <location>
        <begin position="21"/>
        <end position="104"/>
    </location>
</feature>
<dbReference type="EMBL" id="VGJX01000368">
    <property type="protein sequence ID" value="MBM3274897.1"/>
    <property type="molecule type" value="Genomic_DNA"/>
</dbReference>
<accession>A0A937X4Z9</accession>
<dbReference type="PROSITE" id="PS51257">
    <property type="entry name" value="PROKAR_LIPOPROTEIN"/>
    <property type="match status" value="1"/>
</dbReference>
<proteinExistence type="predicted"/>
<protein>
    <submittedName>
        <fullName evidence="3">Uncharacterized protein</fullName>
    </submittedName>
</protein>
<dbReference type="AlphaFoldDB" id="A0A937X4Z9"/>
<evidence type="ECO:0000313" key="4">
    <source>
        <dbReference type="Proteomes" id="UP000703893"/>
    </source>
</evidence>
<feature type="compositionally biased region" description="Polar residues" evidence="1">
    <location>
        <begin position="48"/>
        <end position="57"/>
    </location>
</feature>
<feature type="compositionally biased region" description="Low complexity" evidence="1">
    <location>
        <begin position="70"/>
        <end position="85"/>
    </location>
</feature>
<sequence>MIRVLCVIFAGALSAAGCQVEIGPTGTSRPKPAATPAGLAGEADPGASPSTGGSAATTRPGGQADGQPGGQPSAGASSTTGATAGSLDATVDGPFLPVPKAEVL</sequence>
<comment type="caution">
    <text evidence="3">The sequence shown here is derived from an EMBL/GenBank/DDBJ whole genome shotgun (WGS) entry which is preliminary data.</text>
</comment>
<gene>
    <name evidence="3" type="ORF">FJZ00_07075</name>
</gene>
<evidence type="ECO:0000313" key="3">
    <source>
        <dbReference type="EMBL" id="MBM3274897.1"/>
    </source>
</evidence>
<reference evidence="3 4" key="1">
    <citation type="submission" date="2019-03" db="EMBL/GenBank/DDBJ databases">
        <title>Lake Tanganyika Metagenome-Assembled Genomes (MAGs).</title>
        <authorList>
            <person name="Tran P."/>
        </authorList>
    </citation>
    <scope>NUCLEOTIDE SEQUENCE [LARGE SCALE GENOMIC DNA]</scope>
    <source>
        <strain evidence="3">K_DeepCast_65m_m2_236</strain>
    </source>
</reference>
<evidence type="ECO:0000256" key="1">
    <source>
        <dbReference type="SAM" id="MobiDB-lite"/>
    </source>
</evidence>
<dbReference type="Proteomes" id="UP000703893">
    <property type="component" value="Unassembled WGS sequence"/>
</dbReference>
<keyword evidence="2" id="KW-0732">Signal</keyword>
<feature type="chain" id="PRO_5037252493" evidence="2">
    <location>
        <begin position="16"/>
        <end position="104"/>
    </location>
</feature>
<name>A0A937X4Z9_9BACT</name>